<dbReference type="EMBL" id="MK012467">
    <property type="protein sequence ID" value="AYP28776.1"/>
    <property type="molecule type" value="Genomic_DNA"/>
</dbReference>
<evidence type="ECO:0000259" key="1">
    <source>
        <dbReference type="Pfam" id="PF02957"/>
    </source>
</evidence>
<keyword evidence="3" id="KW-1185">Reference proteome</keyword>
<accession>A0A3G2YTI2</accession>
<dbReference type="GeneID" id="80527585"/>
<dbReference type="Pfam" id="PF02957">
    <property type="entry name" value="TT_ORF2-like"/>
    <property type="match status" value="1"/>
</dbReference>
<evidence type="ECO:0000313" key="2">
    <source>
        <dbReference type="EMBL" id="AYP28776.1"/>
    </source>
</evidence>
<sequence length="95" mass="10539">MQEYKRKEAQWRKTCSQAHKLFCNCGEWWTHTPGWDTTLRGKAMGDATGEGISFLTFTEGSTSEGEDIIRGGGDSDIEGGLQRYFGNISLISKNG</sequence>
<evidence type="ECO:0000313" key="3">
    <source>
        <dbReference type="Proteomes" id="UP000289678"/>
    </source>
</evidence>
<name>A0A3G2YTI2_9VIRU</name>
<feature type="domain" description="Hepatitis TT virus Orf2/Gyrovirus Vp2 N-terminal" evidence="1">
    <location>
        <begin position="4"/>
        <end position="40"/>
    </location>
</feature>
<dbReference type="Proteomes" id="UP000289678">
    <property type="component" value="Segment"/>
</dbReference>
<protein>
    <submittedName>
        <fullName evidence="2">ORF2 protein</fullName>
    </submittedName>
</protein>
<dbReference type="RefSeq" id="YP_010790257.1">
    <property type="nucleotide sequence ID" value="NC_075385.1"/>
</dbReference>
<reference evidence="2 3" key="1">
    <citation type="submission" date="2018-10" db="EMBL/GenBank/DDBJ databases">
        <title>Uncovering a Universe of Circular DNA Viruses in Animal Metagenomes.</title>
        <authorList>
            <person name="Tisza M."/>
            <person name="Buck C."/>
            <person name="Pastrana D."/>
            <person name="Welch N."/>
            <person name="Peretti A."/>
        </authorList>
    </citation>
    <scope>NUCLEOTIDE SEQUENCE [LARGE SCALE GENOMIC DNA]</scope>
    <source>
        <strain evidence="2">Ctbb008</strain>
    </source>
</reference>
<dbReference type="KEGG" id="vg:80527585"/>
<dbReference type="InterPro" id="IPR004118">
    <property type="entry name" value="HEV_TT_vir_Orf2/Gyrovir_Vp2_N"/>
</dbReference>
<organism evidence="2 3">
    <name type="scientific">Anelloviridae sp</name>
    <dbReference type="NCBI Taxonomy" id="2055263"/>
    <lineage>
        <taxon>Viruses</taxon>
        <taxon>Monodnaviria</taxon>
        <taxon>Shotokuvirae</taxon>
        <taxon>Commensaviricota</taxon>
        <taxon>Cardeaviricetes</taxon>
        <taxon>Sanitavirales</taxon>
        <taxon>Anelloviridae</taxon>
    </lineage>
</organism>
<proteinExistence type="predicted"/>